<dbReference type="eggNOG" id="COG1120">
    <property type="taxonomic scope" value="Bacteria"/>
</dbReference>
<dbReference type="HOGENOM" id="CLU_000604_1_11_6"/>
<protein>
    <submittedName>
        <fullName evidence="12">ABC-type cobalamin/Fe3+-siderophores transport system, ATPase components</fullName>
    </submittedName>
</protein>
<evidence type="ECO:0000259" key="11">
    <source>
        <dbReference type="PROSITE" id="PS50893"/>
    </source>
</evidence>
<dbReference type="STRING" id="349521.HCH_06574"/>
<reference evidence="12 13" key="1">
    <citation type="journal article" date="2005" name="Nucleic Acids Res.">
        <title>Genomic blueprint of Hahella chejuensis, a marine microbe producing an algicidal agent.</title>
        <authorList>
            <person name="Jeong H."/>
            <person name="Yim J.H."/>
            <person name="Lee C."/>
            <person name="Choi S.-H."/>
            <person name="Park Y.K."/>
            <person name="Yoon S.H."/>
            <person name="Hur C.-G."/>
            <person name="Kang H.-Y."/>
            <person name="Kim D."/>
            <person name="Lee H.H."/>
            <person name="Park K.H."/>
            <person name="Park S.-H."/>
            <person name="Park H.-S."/>
            <person name="Lee H.K."/>
            <person name="Oh T.K."/>
            <person name="Kim J.F."/>
        </authorList>
    </citation>
    <scope>NUCLEOTIDE SEQUENCE [LARGE SCALE GENOMIC DNA]</scope>
    <source>
        <strain evidence="12 13">KCTC 2396</strain>
    </source>
</reference>
<dbReference type="GO" id="GO:0005524">
    <property type="term" value="F:ATP binding"/>
    <property type="evidence" value="ECO:0007669"/>
    <property type="project" value="UniProtKB-KW"/>
</dbReference>
<dbReference type="OrthoDB" id="6461291at2"/>
<keyword evidence="9" id="KW-0406">Ion transport</keyword>
<keyword evidence="4" id="KW-1003">Cell membrane</keyword>
<keyword evidence="5" id="KW-0410">Iron transport</keyword>
<sequence>MSEPRLAIQNVSLSYANGRGGGAKADSAPTVKEVSLQARPGELMIIVGPNGCGKSTLLRAVARLHRPDSGRILLEGEDIWSLSRKQAATRLALLPQTPTAPEGIRVADLVRHGRHPHQGLFRQWTSADEDAVRRALLATDTADLMDAPLDHLSGGQRQRCWLAMALAQETNLLLLDEPISMLDLGHQVEVLNLVRDLAAKGITIMMVLHDLIAAARYADTLTAMRDGRLVASGPPREILTRRMVRDLYNVDAHILSDPDGNPVVTPAVGGAFSSLSPSNSKEQSYV</sequence>
<dbReference type="InterPro" id="IPR003439">
    <property type="entry name" value="ABC_transporter-like_ATP-bd"/>
</dbReference>
<keyword evidence="13" id="KW-1185">Reference proteome</keyword>
<name>Q2S813_HAHCH</name>
<feature type="domain" description="ABC transporter" evidence="11">
    <location>
        <begin position="8"/>
        <end position="251"/>
    </location>
</feature>
<evidence type="ECO:0000256" key="8">
    <source>
        <dbReference type="ARBA" id="ARBA00023004"/>
    </source>
</evidence>
<dbReference type="KEGG" id="hch:HCH_06574"/>
<proteinExistence type="inferred from homology"/>
<dbReference type="AlphaFoldDB" id="Q2S813"/>
<dbReference type="Proteomes" id="UP000000238">
    <property type="component" value="Chromosome"/>
</dbReference>
<evidence type="ECO:0000313" key="13">
    <source>
        <dbReference type="Proteomes" id="UP000000238"/>
    </source>
</evidence>
<evidence type="ECO:0000256" key="5">
    <source>
        <dbReference type="ARBA" id="ARBA00022496"/>
    </source>
</evidence>
<dbReference type="RefSeq" id="WP_011400263.1">
    <property type="nucleotide sequence ID" value="NC_007645.1"/>
</dbReference>
<evidence type="ECO:0000313" key="12">
    <source>
        <dbReference type="EMBL" id="ABC33211.1"/>
    </source>
</evidence>
<dbReference type="PANTHER" id="PTHR42771:SF2">
    <property type="entry name" value="IRON(3+)-HYDROXAMATE IMPORT ATP-BINDING PROTEIN FHUC"/>
    <property type="match status" value="1"/>
</dbReference>
<dbReference type="GO" id="GO:0016887">
    <property type="term" value="F:ATP hydrolysis activity"/>
    <property type="evidence" value="ECO:0007669"/>
    <property type="project" value="InterPro"/>
</dbReference>
<keyword evidence="10" id="KW-0472">Membrane</keyword>
<evidence type="ECO:0000256" key="4">
    <source>
        <dbReference type="ARBA" id="ARBA00022475"/>
    </source>
</evidence>
<dbReference type="SMART" id="SM00382">
    <property type="entry name" value="AAA"/>
    <property type="match status" value="1"/>
</dbReference>
<keyword evidence="3" id="KW-0813">Transport</keyword>
<dbReference type="PANTHER" id="PTHR42771">
    <property type="entry name" value="IRON(3+)-HYDROXAMATE IMPORT ATP-BINDING PROTEIN FHUC"/>
    <property type="match status" value="1"/>
</dbReference>
<dbReference type="InterPro" id="IPR027417">
    <property type="entry name" value="P-loop_NTPase"/>
</dbReference>
<evidence type="ECO:0000256" key="9">
    <source>
        <dbReference type="ARBA" id="ARBA00023065"/>
    </source>
</evidence>
<keyword evidence="7" id="KW-0067">ATP-binding</keyword>
<gene>
    <name evidence="12" type="ordered locus">HCH_06574</name>
</gene>
<dbReference type="InterPro" id="IPR051535">
    <property type="entry name" value="Siderophore_ABC-ATPase"/>
</dbReference>
<dbReference type="PROSITE" id="PS50893">
    <property type="entry name" value="ABC_TRANSPORTER_2"/>
    <property type="match status" value="1"/>
</dbReference>
<keyword evidence="6" id="KW-0547">Nucleotide-binding</keyword>
<dbReference type="Pfam" id="PF00005">
    <property type="entry name" value="ABC_tran"/>
    <property type="match status" value="1"/>
</dbReference>
<evidence type="ECO:0000256" key="2">
    <source>
        <dbReference type="ARBA" id="ARBA00005417"/>
    </source>
</evidence>
<dbReference type="InterPro" id="IPR003593">
    <property type="entry name" value="AAA+_ATPase"/>
</dbReference>
<dbReference type="FunFam" id="3.40.50.300:FF:000134">
    <property type="entry name" value="Iron-enterobactin ABC transporter ATP-binding protein"/>
    <property type="match status" value="1"/>
</dbReference>
<comment type="subcellular location">
    <subcellularLocation>
        <location evidence="1">Cell membrane</location>
        <topology evidence="1">Peripheral membrane protein</topology>
    </subcellularLocation>
</comment>
<dbReference type="SUPFAM" id="SSF52540">
    <property type="entry name" value="P-loop containing nucleoside triphosphate hydrolases"/>
    <property type="match status" value="1"/>
</dbReference>
<evidence type="ECO:0000256" key="3">
    <source>
        <dbReference type="ARBA" id="ARBA00022448"/>
    </source>
</evidence>
<dbReference type="GO" id="GO:0005886">
    <property type="term" value="C:plasma membrane"/>
    <property type="evidence" value="ECO:0007669"/>
    <property type="project" value="UniProtKB-SubCell"/>
</dbReference>
<dbReference type="EMBL" id="CP000155">
    <property type="protein sequence ID" value="ABC33211.1"/>
    <property type="molecule type" value="Genomic_DNA"/>
</dbReference>
<dbReference type="Gene3D" id="3.40.50.300">
    <property type="entry name" value="P-loop containing nucleotide triphosphate hydrolases"/>
    <property type="match status" value="1"/>
</dbReference>
<accession>Q2S813</accession>
<dbReference type="CDD" id="cd03214">
    <property type="entry name" value="ABC_Iron-Siderophores_B12_Hemin"/>
    <property type="match status" value="1"/>
</dbReference>
<evidence type="ECO:0000256" key="1">
    <source>
        <dbReference type="ARBA" id="ARBA00004202"/>
    </source>
</evidence>
<evidence type="ECO:0000256" key="6">
    <source>
        <dbReference type="ARBA" id="ARBA00022741"/>
    </source>
</evidence>
<dbReference type="GO" id="GO:0006826">
    <property type="term" value="P:iron ion transport"/>
    <property type="evidence" value="ECO:0007669"/>
    <property type="project" value="UniProtKB-KW"/>
</dbReference>
<keyword evidence="8" id="KW-0408">Iron</keyword>
<comment type="similarity">
    <text evidence="2">Belongs to the ABC transporter superfamily.</text>
</comment>
<evidence type="ECO:0000256" key="7">
    <source>
        <dbReference type="ARBA" id="ARBA00022840"/>
    </source>
</evidence>
<evidence type="ECO:0000256" key="10">
    <source>
        <dbReference type="ARBA" id="ARBA00023136"/>
    </source>
</evidence>
<organism evidence="12 13">
    <name type="scientific">Hahella chejuensis (strain KCTC 2396)</name>
    <dbReference type="NCBI Taxonomy" id="349521"/>
    <lineage>
        <taxon>Bacteria</taxon>
        <taxon>Pseudomonadati</taxon>
        <taxon>Pseudomonadota</taxon>
        <taxon>Gammaproteobacteria</taxon>
        <taxon>Oceanospirillales</taxon>
        <taxon>Hahellaceae</taxon>
        <taxon>Hahella</taxon>
    </lineage>
</organism>